<dbReference type="InterPro" id="IPR003745">
    <property type="entry name" value="DUF166"/>
</dbReference>
<protein>
    <submittedName>
        <fullName evidence="1">Uncharacterized protein</fullName>
    </submittedName>
</protein>
<organism evidence="1 2">
    <name type="scientific">Desulforhabdus amnigena</name>
    <dbReference type="NCBI Taxonomy" id="40218"/>
    <lineage>
        <taxon>Bacteria</taxon>
        <taxon>Pseudomonadati</taxon>
        <taxon>Thermodesulfobacteriota</taxon>
        <taxon>Syntrophobacteria</taxon>
        <taxon>Syntrophobacterales</taxon>
        <taxon>Syntrophobacteraceae</taxon>
        <taxon>Desulforhabdus</taxon>
    </lineage>
</organism>
<dbReference type="EMBL" id="BSDR01000001">
    <property type="protein sequence ID" value="GLI34877.1"/>
    <property type="molecule type" value="Genomic_DNA"/>
</dbReference>
<dbReference type="AlphaFoldDB" id="A0A9W6FU28"/>
<sequence length="95" mass="10214">MDAEGHILSLRVIRGAPCGATWDAAERVLGMAAEEAIVRIGLETQFFCTANPSGWDPLYGKSPVHFAGEVHKNGLKRAVESCLQPHKIVQEKGGS</sequence>
<evidence type="ECO:0000313" key="2">
    <source>
        <dbReference type="Proteomes" id="UP001144372"/>
    </source>
</evidence>
<gene>
    <name evidence="1" type="ORF">DAMNIGENAA_23100</name>
</gene>
<dbReference type="Proteomes" id="UP001144372">
    <property type="component" value="Unassembled WGS sequence"/>
</dbReference>
<dbReference type="Pfam" id="PF02593">
    <property type="entry name" value="DUF166"/>
    <property type="match status" value="1"/>
</dbReference>
<keyword evidence="2" id="KW-1185">Reference proteome</keyword>
<reference evidence="1" key="1">
    <citation type="submission" date="2022-12" db="EMBL/GenBank/DDBJ databases">
        <title>Reference genome sequencing for broad-spectrum identification of bacterial and archaeal isolates by mass spectrometry.</title>
        <authorList>
            <person name="Sekiguchi Y."/>
            <person name="Tourlousse D.M."/>
        </authorList>
    </citation>
    <scope>NUCLEOTIDE SEQUENCE</scope>
    <source>
        <strain evidence="1">ASRB1</strain>
    </source>
</reference>
<comment type="caution">
    <text evidence="1">The sequence shown here is derived from an EMBL/GenBank/DDBJ whole genome shotgun (WGS) entry which is preliminary data.</text>
</comment>
<accession>A0A9W6FU28</accession>
<proteinExistence type="predicted"/>
<name>A0A9W6FU28_9BACT</name>
<evidence type="ECO:0000313" key="1">
    <source>
        <dbReference type="EMBL" id="GLI34877.1"/>
    </source>
</evidence>